<keyword evidence="8 12" id="KW-0472">Membrane</keyword>
<dbReference type="GO" id="GO:0030247">
    <property type="term" value="F:polysaccharide binding"/>
    <property type="evidence" value="ECO:0007669"/>
    <property type="project" value="InterPro"/>
</dbReference>
<dbReference type="InterPro" id="IPR001245">
    <property type="entry name" value="Ser-Thr/Tyr_kinase_cat_dom"/>
</dbReference>
<evidence type="ECO:0000256" key="12">
    <source>
        <dbReference type="SAM" id="Phobius"/>
    </source>
</evidence>
<dbReference type="EC" id="2.7.11.1" evidence="2"/>
<keyword evidence="4" id="KW-0732">Signal</keyword>
<keyword evidence="7 12" id="KW-1133">Transmembrane helix</keyword>
<dbReference type="SUPFAM" id="SSF56112">
    <property type="entry name" value="Protein kinase-like (PK-like)"/>
    <property type="match status" value="1"/>
</dbReference>
<dbReference type="OrthoDB" id="974104at2759"/>
<reference evidence="14 15" key="1">
    <citation type="journal article" date="2021" name="bioRxiv">
        <title>The Gossypium anomalum genome as a resource for cotton improvement and evolutionary analysis of hybrid incompatibility.</title>
        <authorList>
            <person name="Grover C.E."/>
            <person name="Yuan D."/>
            <person name="Arick M.A."/>
            <person name="Miller E.R."/>
            <person name="Hu G."/>
            <person name="Peterson D.G."/>
            <person name="Wendel J.F."/>
            <person name="Udall J.A."/>
        </authorList>
    </citation>
    <scope>NUCLEOTIDE SEQUENCE [LARGE SCALE GENOMIC DNA]</scope>
    <source>
        <strain evidence="14">JFW-Udall</strain>
        <tissue evidence="14">Leaf</tissue>
    </source>
</reference>
<feature type="transmembrane region" description="Helical" evidence="12">
    <location>
        <begin position="836"/>
        <end position="859"/>
    </location>
</feature>
<name>A0A8J6CUS8_9ROSI</name>
<accession>A0A8J6CUS8</accession>
<comment type="subcellular location">
    <subcellularLocation>
        <location evidence="1">Membrane</location>
        <topology evidence="1">Single-pass membrane protein</topology>
    </subcellularLocation>
</comment>
<dbReference type="PROSITE" id="PS50011">
    <property type="entry name" value="PROTEIN_KINASE_DOM"/>
    <property type="match status" value="1"/>
</dbReference>
<feature type="domain" description="Protein kinase" evidence="13">
    <location>
        <begin position="830"/>
        <end position="1095"/>
    </location>
</feature>
<dbReference type="PANTHER" id="PTHR46008">
    <property type="entry name" value="LEAF RUST 10 DISEASE-RESISTANCE LOCUS RECEPTOR-LIKE PROTEIN KINASE-LIKE 1.4"/>
    <property type="match status" value="1"/>
</dbReference>
<evidence type="ECO:0000256" key="2">
    <source>
        <dbReference type="ARBA" id="ARBA00012513"/>
    </source>
</evidence>
<evidence type="ECO:0000256" key="8">
    <source>
        <dbReference type="ARBA" id="ARBA00023136"/>
    </source>
</evidence>
<keyword evidence="6" id="KW-0067">ATP-binding</keyword>
<sequence length="1095" mass="123393">MGIAQPSLSSITPRRCFCLCLSIQAALPHVPVSIILPSAANLLLSFNMVLYPSLFANNSAFISPLVLTLSASINGHPSLFFILLVLPVAYSDDHDLFLECNQTFNCGTIQGIGYPFWSPTLRPSYCGHHGFELICRQNQSPVITLNTQRFHVLNVTSPPLMTIAPVDTWEDPCPQQFHNISLNHNLFDFASTIRNLTIFYGCPLEDDIPFQHRFNCGTTTSNGNTYAYYLDESLSRIHRSELTDCDTSIIVPVNQSEFDELWNETDNIVGAWNKGFEVMYQKDMISCLACRNSGGVCGSNSSSLDFLCFCPNHPCSKSCVVSDNTSSTFITLINKHIYRIPIHLSSKTSRMHYQLCLSTLAISIFTFFLTVFFLIPLSYSQDDENFAQCFDAFSCGDIHNLMFPFSKDDRPQLCHQDGFVLSKCEDPQPIIHIGGNEYRLMYLNHSTFTMSIVRNDLWEQSCLPNPINITINNSFLTYPPTNRHLTLFYNCSNVPERPIIFPCSPELLSFYADDLSERDTYRDFSSSCGTNIQVQVSQSSFDELQTERNEYMLEEWRFGFNVVYDFPAIFCERCDTLVEKCSNLMNSSRYPVCKPDNLGSTHILERTRKRFKIKNDASHLSGGKLKIPSGVMISTLLHALHLIAETFLVFHILSGPVNLIDLHMLRLRQKNQPPVINAQFPKNSMCCISIAENITLFYDWPKQGRSESSFQLQKGWKKKLPHGGDENECNGNSEQVEIPIGKKAFDDLIGGISTVNESLVQPLILDTLHTIVIAKNCKDSGGRCGSNQTVNLCICLLLSLIYLDATKVTAGVVLTWQKSLQSVIYFLILPCSVPFISSGSFGAAAGGIIISAIAFYFWLRHRRGKEFFKSSYAWSKSFSDRSFMMDPEKVKSLAGVHLFTYKELGEATNNFDSSKELVMEALEPYIMANFEMDVLLRLNRVEQFMNEVWILTKLHHRNLVSLYGCTSRHSRELLLVYEYVSNGTVADHLHGQRAKPGALSWSIRLDIAIETADALSYLHASKTIHRDVKTNNILLDNNFTVKVADFGLSRLFPTDVTHVSTAPQGTPGYVDPEYHQCYQLTEKSDGLALGLYSLS</sequence>
<evidence type="ECO:0000313" key="14">
    <source>
        <dbReference type="EMBL" id="KAG8483140.1"/>
    </source>
</evidence>
<organism evidence="14 15">
    <name type="scientific">Gossypium anomalum</name>
    <dbReference type="NCBI Taxonomy" id="47600"/>
    <lineage>
        <taxon>Eukaryota</taxon>
        <taxon>Viridiplantae</taxon>
        <taxon>Streptophyta</taxon>
        <taxon>Embryophyta</taxon>
        <taxon>Tracheophyta</taxon>
        <taxon>Spermatophyta</taxon>
        <taxon>Magnoliopsida</taxon>
        <taxon>eudicotyledons</taxon>
        <taxon>Gunneridae</taxon>
        <taxon>Pentapetalae</taxon>
        <taxon>rosids</taxon>
        <taxon>malvids</taxon>
        <taxon>Malvales</taxon>
        <taxon>Malvaceae</taxon>
        <taxon>Malvoideae</taxon>
        <taxon>Gossypium</taxon>
    </lineage>
</organism>
<feature type="transmembrane region" description="Helical" evidence="12">
    <location>
        <begin position="355"/>
        <end position="379"/>
    </location>
</feature>
<keyword evidence="9" id="KW-0325">Glycoprotein</keyword>
<dbReference type="InterPro" id="IPR000719">
    <property type="entry name" value="Prot_kinase_dom"/>
</dbReference>
<feature type="transmembrane region" description="Helical" evidence="12">
    <location>
        <begin position="61"/>
        <end position="86"/>
    </location>
</feature>
<dbReference type="AlphaFoldDB" id="A0A8J6CUS8"/>
<gene>
    <name evidence="14" type="ORF">CXB51_022085</name>
</gene>
<dbReference type="GO" id="GO:0005524">
    <property type="term" value="F:ATP binding"/>
    <property type="evidence" value="ECO:0007669"/>
    <property type="project" value="UniProtKB-KW"/>
</dbReference>
<evidence type="ECO:0000256" key="11">
    <source>
        <dbReference type="ARBA" id="ARBA00048679"/>
    </source>
</evidence>
<evidence type="ECO:0000256" key="9">
    <source>
        <dbReference type="ARBA" id="ARBA00023180"/>
    </source>
</evidence>
<dbReference type="Pfam" id="PF07714">
    <property type="entry name" value="PK_Tyr_Ser-Thr"/>
    <property type="match status" value="1"/>
</dbReference>
<dbReference type="GO" id="GO:0016020">
    <property type="term" value="C:membrane"/>
    <property type="evidence" value="ECO:0007669"/>
    <property type="project" value="UniProtKB-SubCell"/>
</dbReference>
<keyword evidence="3 12" id="KW-0812">Transmembrane</keyword>
<evidence type="ECO:0000256" key="7">
    <source>
        <dbReference type="ARBA" id="ARBA00022989"/>
    </source>
</evidence>
<dbReference type="Proteomes" id="UP000701853">
    <property type="component" value="Chromosome 9"/>
</dbReference>
<dbReference type="Pfam" id="PF13947">
    <property type="entry name" value="GUB_WAK_bind"/>
    <property type="match status" value="1"/>
</dbReference>
<dbReference type="PANTHER" id="PTHR46008:SF20">
    <property type="entry name" value="PROTEIN KINASE DOMAIN-CONTAINING PROTEIN"/>
    <property type="match status" value="1"/>
</dbReference>
<dbReference type="EMBL" id="JAHUZN010000009">
    <property type="protein sequence ID" value="KAG8483140.1"/>
    <property type="molecule type" value="Genomic_DNA"/>
</dbReference>
<proteinExistence type="predicted"/>
<evidence type="ECO:0000256" key="6">
    <source>
        <dbReference type="ARBA" id="ARBA00022840"/>
    </source>
</evidence>
<dbReference type="Pfam" id="PF14380">
    <property type="entry name" value="WAK_assoc"/>
    <property type="match status" value="1"/>
</dbReference>
<keyword evidence="5" id="KW-0547">Nucleotide-binding</keyword>
<evidence type="ECO:0000259" key="13">
    <source>
        <dbReference type="PROSITE" id="PS50011"/>
    </source>
</evidence>
<evidence type="ECO:0000256" key="1">
    <source>
        <dbReference type="ARBA" id="ARBA00004167"/>
    </source>
</evidence>
<evidence type="ECO:0000256" key="4">
    <source>
        <dbReference type="ARBA" id="ARBA00022729"/>
    </source>
</evidence>
<evidence type="ECO:0000256" key="3">
    <source>
        <dbReference type="ARBA" id="ARBA00022692"/>
    </source>
</evidence>
<dbReference type="SMART" id="SM00220">
    <property type="entry name" value="S_TKc"/>
    <property type="match status" value="1"/>
</dbReference>
<protein>
    <recommendedName>
        <fullName evidence="2">non-specific serine/threonine protein kinase</fullName>
        <ecNumber evidence="2">2.7.11.1</ecNumber>
    </recommendedName>
</protein>
<evidence type="ECO:0000256" key="10">
    <source>
        <dbReference type="ARBA" id="ARBA00047899"/>
    </source>
</evidence>
<dbReference type="InterPro" id="IPR025287">
    <property type="entry name" value="WAK_GUB"/>
</dbReference>
<dbReference type="InterPro" id="IPR011009">
    <property type="entry name" value="Kinase-like_dom_sf"/>
</dbReference>
<keyword evidence="15" id="KW-1185">Reference proteome</keyword>
<comment type="caution">
    <text evidence="14">The sequence shown here is derived from an EMBL/GenBank/DDBJ whole genome shotgun (WGS) entry which is preliminary data.</text>
</comment>
<evidence type="ECO:0000256" key="5">
    <source>
        <dbReference type="ARBA" id="ARBA00022741"/>
    </source>
</evidence>
<dbReference type="Gene3D" id="1.10.510.10">
    <property type="entry name" value="Transferase(Phosphotransferase) domain 1"/>
    <property type="match status" value="1"/>
</dbReference>
<comment type="catalytic activity">
    <reaction evidence="11">
        <text>L-seryl-[protein] + ATP = O-phospho-L-seryl-[protein] + ADP + H(+)</text>
        <dbReference type="Rhea" id="RHEA:17989"/>
        <dbReference type="Rhea" id="RHEA-COMP:9863"/>
        <dbReference type="Rhea" id="RHEA-COMP:11604"/>
        <dbReference type="ChEBI" id="CHEBI:15378"/>
        <dbReference type="ChEBI" id="CHEBI:29999"/>
        <dbReference type="ChEBI" id="CHEBI:30616"/>
        <dbReference type="ChEBI" id="CHEBI:83421"/>
        <dbReference type="ChEBI" id="CHEBI:456216"/>
        <dbReference type="EC" id="2.7.11.1"/>
    </reaction>
</comment>
<dbReference type="GO" id="GO:0004674">
    <property type="term" value="F:protein serine/threonine kinase activity"/>
    <property type="evidence" value="ECO:0007669"/>
    <property type="project" value="UniProtKB-KW"/>
</dbReference>
<evidence type="ECO:0000313" key="15">
    <source>
        <dbReference type="Proteomes" id="UP000701853"/>
    </source>
</evidence>
<dbReference type="InterPro" id="IPR032872">
    <property type="entry name" value="WAK_assoc_C"/>
</dbReference>
<comment type="catalytic activity">
    <reaction evidence="10">
        <text>L-threonyl-[protein] + ATP = O-phospho-L-threonyl-[protein] + ADP + H(+)</text>
        <dbReference type="Rhea" id="RHEA:46608"/>
        <dbReference type="Rhea" id="RHEA-COMP:11060"/>
        <dbReference type="Rhea" id="RHEA-COMP:11605"/>
        <dbReference type="ChEBI" id="CHEBI:15378"/>
        <dbReference type="ChEBI" id="CHEBI:30013"/>
        <dbReference type="ChEBI" id="CHEBI:30616"/>
        <dbReference type="ChEBI" id="CHEBI:61977"/>
        <dbReference type="ChEBI" id="CHEBI:456216"/>
        <dbReference type="EC" id="2.7.11.1"/>
    </reaction>
</comment>